<feature type="region of interest" description="Disordered" evidence="1">
    <location>
        <begin position="1"/>
        <end position="30"/>
    </location>
</feature>
<dbReference type="InterPro" id="IPR011257">
    <property type="entry name" value="DNA_glycosylase"/>
</dbReference>
<evidence type="ECO:0000313" key="3">
    <source>
        <dbReference type="Proteomes" id="UP000321685"/>
    </source>
</evidence>
<reference evidence="2 3" key="1">
    <citation type="submission" date="2019-07" db="EMBL/GenBank/DDBJ databases">
        <title>Whole genome shotgun sequence of Pseudonocardia sulfidoxydans NBRC 16205.</title>
        <authorList>
            <person name="Hosoyama A."/>
            <person name="Uohara A."/>
            <person name="Ohji S."/>
            <person name="Ichikawa N."/>
        </authorList>
    </citation>
    <scope>NUCLEOTIDE SEQUENCE [LARGE SCALE GENOMIC DNA]</scope>
    <source>
        <strain evidence="2 3">NBRC 16205</strain>
    </source>
</reference>
<keyword evidence="3" id="KW-1185">Reference proteome</keyword>
<dbReference type="Proteomes" id="UP000321685">
    <property type="component" value="Unassembled WGS sequence"/>
</dbReference>
<dbReference type="InterPro" id="IPR017658">
    <property type="entry name" value="HhH-GPD_base_excis"/>
</dbReference>
<dbReference type="AlphaFoldDB" id="A0A511DIQ2"/>
<protein>
    <submittedName>
        <fullName evidence="2">Uncharacterized protein</fullName>
    </submittedName>
</protein>
<dbReference type="SUPFAM" id="SSF48150">
    <property type="entry name" value="DNA-glycosylase"/>
    <property type="match status" value="1"/>
</dbReference>
<name>A0A511DIQ2_9PSEU</name>
<evidence type="ECO:0000256" key="1">
    <source>
        <dbReference type="SAM" id="MobiDB-lite"/>
    </source>
</evidence>
<sequence length="234" mass="24999">MGQERRAQARRRRDEIGEHPPILPPHPFGPVGAGPNGARLIRVTLCLAQDTDADALLDRDPLALLIGMLLDQQFPMERAFAGPALVAQRLGVDRLDARELAEYDPDALVAVFTGPPAVHRYPKSMAQRVQALASTIVDRYDGDVTALWSDAATGKELFTRLAGLPGFGTQKAQIFTALLGKQRGVTPDGWREAAGGYGEDGVHKSVADVVDAATLGKVRDYKQAAKAAKKAAAG</sequence>
<gene>
    <name evidence="2" type="ORF">PSU4_36450</name>
</gene>
<feature type="compositionally biased region" description="Basic and acidic residues" evidence="1">
    <location>
        <begin position="1"/>
        <end position="18"/>
    </location>
</feature>
<dbReference type="GO" id="GO:0006281">
    <property type="term" value="P:DNA repair"/>
    <property type="evidence" value="ECO:0007669"/>
    <property type="project" value="InterPro"/>
</dbReference>
<comment type="caution">
    <text evidence="2">The sequence shown here is derived from an EMBL/GenBank/DDBJ whole genome shotgun (WGS) entry which is preliminary data.</text>
</comment>
<dbReference type="EMBL" id="BJVJ01000038">
    <property type="protein sequence ID" value="GEL24691.1"/>
    <property type="molecule type" value="Genomic_DNA"/>
</dbReference>
<accession>A0A511DIQ2</accession>
<proteinExistence type="predicted"/>
<organism evidence="2 3">
    <name type="scientific">Pseudonocardia sulfidoxydans NBRC 16205</name>
    <dbReference type="NCBI Taxonomy" id="1223511"/>
    <lineage>
        <taxon>Bacteria</taxon>
        <taxon>Bacillati</taxon>
        <taxon>Actinomycetota</taxon>
        <taxon>Actinomycetes</taxon>
        <taxon>Pseudonocardiales</taxon>
        <taxon>Pseudonocardiaceae</taxon>
        <taxon>Pseudonocardia</taxon>
    </lineage>
</organism>
<dbReference type="NCBIfam" id="TIGR03252">
    <property type="entry name" value="HhH-GPD-type base excision DNA repair protein"/>
    <property type="match status" value="1"/>
</dbReference>
<evidence type="ECO:0000313" key="2">
    <source>
        <dbReference type="EMBL" id="GEL24691.1"/>
    </source>
</evidence>
<dbReference type="GO" id="GO:0003824">
    <property type="term" value="F:catalytic activity"/>
    <property type="evidence" value="ECO:0007669"/>
    <property type="project" value="InterPro"/>
</dbReference>